<dbReference type="EMBL" id="CANHGI010000001">
    <property type="protein sequence ID" value="CAI5440077.1"/>
    <property type="molecule type" value="Genomic_DNA"/>
</dbReference>
<proteinExistence type="predicted"/>
<dbReference type="Proteomes" id="UP001152747">
    <property type="component" value="Unassembled WGS sequence"/>
</dbReference>
<protein>
    <submittedName>
        <fullName evidence="1">Uncharacterized protein</fullName>
    </submittedName>
</protein>
<organism evidence="1 2">
    <name type="scientific">Caenorhabditis angaria</name>
    <dbReference type="NCBI Taxonomy" id="860376"/>
    <lineage>
        <taxon>Eukaryota</taxon>
        <taxon>Metazoa</taxon>
        <taxon>Ecdysozoa</taxon>
        <taxon>Nematoda</taxon>
        <taxon>Chromadorea</taxon>
        <taxon>Rhabditida</taxon>
        <taxon>Rhabditina</taxon>
        <taxon>Rhabditomorpha</taxon>
        <taxon>Rhabditoidea</taxon>
        <taxon>Rhabditidae</taxon>
        <taxon>Peloderinae</taxon>
        <taxon>Caenorhabditis</taxon>
    </lineage>
</organism>
<gene>
    <name evidence="1" type="ORF">CAMP_LOCUS2714</name>
</gene>
<name>A0A9P1MUE6_9PELO</name>
<accession>A0A9P1MUE6</accession>
<dbReference type="AlphaFoldDB" id="A0A9P1MUE6"/>
<evidence type="ECO:0000313" key="2">
    <source>
        <dbReference type="Proteomes" id="UP001152747"/>
    </source>
</evidence>
<sequence length="193" mass="22299">MANDNLNNQLFIKSKWIRFNETAFNSVEEDIGVMARAYEREERMRNERSTFSSLLELSGKELKMKIFDINLLPNSRQCPICGQVILITEVAADKFSFRCCSKHLAPRSKTLFDNSNLKFESIIKIIWYLSGKFDNAQIHANTKCAIGTIEKLRKKLSFFEIAAEMPQETIFDQFIRAIIAKNLEMVGKKNESE</sequence>
<comment type="caution">
    <text evidence="1">The sequence shown here is derived from an EMBL/GenBank/DDBJ whole genome shotgun (WGS) entry which is preliminary data.</text>
</comment>
<evidence type="ECO:0000313" key="1">
    <source>
        <dbReference type="EMBL" id="CAI5440077.1"/>
    </source>
</evidence>
<keyword evidence="2" id="KW-1185">Reference proteome</keyword>
<reference evidence="1" key="1">
    <citation type="submission" date="2022-11" db="EMBL/GenBank/DDBJ databases">
        <authorList>
            <person name="Kikuchi T."/>
        </authorList>
    </citation>
    <scope>NUCLEOTIDE SEQUENCE</scope>
    <source>
        <strain evidence="1">PS1010</strain>
    </source>
</reference>